<evidence type="ECO:0000313" key="2">
    <source>
        <dbReference type="EMBL" id="GEP45410.1"/>
    </source>
</evidence>
<keyword evidence="3" id="KW-1185">Reference proteome</keyword>
<feature type="region of interest" description="Disordered" evidence="1">
    <location>
        <begin position="569"/>
        <end position="636"/>
    </location>
</feature>
<evidence type="ECO:0000313" key="3">
    <source>
        <dbReference type="Proteomes" id="UP000321577"/>
    </source>
</evidence>
<feature type="compositionally biased region" description="Pro residues" evidence="1">
    <location>
        <begin position="600"/>
        <end position="628"/>
    </location>
</feature>
<accession>A0A512MF93</accession>
<protein>
    <submittedName>
        <fullName evidence="2">Uncharacterized protein</fullName>
    </submittedName>
</protein>
<name>A0A512MF93_9BACT</name>
<comment type="caution">
    <text evidence="2">The sequence shown here is derived from an EMBL/GenBank/DDBJ whole genome shotgun (WGS) entry which is preliminary data.</text>
</comment>
<organism evidence="2 3">
    <name type="scientific">Brevifollis gellanilyticus</name>
    <dbReference type="NCBI Taxonomy" id="748831"/>
    <lineage>
        <taxon>Bacteria</taxon>
        <taxon>Pseudomonadati</taxon>
        <taxon>Verrucomicrobiota</taxon>
        <taxon>Verrucomicrobiia</taxon>
        <taxon>Verrucomicrobiales</taxon>
        <taxon>Verrucomicrobiaceae</taxon>
    </lineage>
</organism>
<dbReference type="Proteomes" id="UP000321577">
    <property type="component" value="Unassembled WGS sequence"/>
</dbReference>
<gene>
    <name evidence="2" type="ORF">BGE01nite_47010</name>
</gene>
<feature type="region of interest" description="Disordered" evidence="1">
    <location>
        <begin position="470"/>
        <end position="545"/>
    </location>
</feature>
<evidence type="ECO:0000256" key="1">
    <source>
        <dbReference type="SAM" id="MobiDB-lite"/>
    </source>
</evidence>
<reference evidence="2 3" key="1">
    <citation type="submission" date="2019-07" db="EMBL/GenBank/DDBJ databases">
        <title>Whole genome shotgun sequence of Brevifollis gellanilyticus NBRC 108608.</title>
        <authorList>
            <person name="Hosoyama A."/>
            <person name="Uohara A."/>
            <person name="Ohji S."/>
            <person name="Ichikawa N."/>
        </authorList>
    </citation>
    <scope>NUCLEOTIDE SEQUENCE [LARGE SCALE GENOMIC DNA]</scope>
    <source>
        <strain evidence="2 3">NBRC 108608</strain>
    </source>
</reference>
<feature type="compositionally biased region" description="Polar residues" evidence="1">
    <location>
        <begin position="534"/>
        <end position="545"/>
    </location>
</feature>
<sequence length="830" mass="90324">MRPEVENPFLSDVCRSPWHAAESVQGLNVDVLDQLVDVVGGRSAGPMMLLTAPRAGYGKTHLLGRVAAAAANQAVIVPVAFKSGDSLTLASLSRRGIESLADTAATAEFPGWSRLREGAAQVVMGLLRRLIENRQLPCANAEQAVQVLAGPAHDIFDPAGKARRIGEWIIQNSEGLRGPLAMLAARDLPLRAELLDGWMGAFLEQSISGGLSGVAEMQELANTDNDTGVPAWLRILGLWRPVVLLVDHLDGFYRHPDAGVKIASMLMELVESHRLHVLLSLNQDVWQATFGHHLPSALEDRLTASQVLLRGLTESDANDLLRLRLDQCKLADEEKREFEEFVSVKRHFLGRPIGSVSARAFLRHCARQWEIFQSAPPSPVAAAPLEMPMETSVVLPEIPSTAITPSAPTPIVLAPSEPVPASIITEVDNASSIPLMTETLLDEAGKASLPSLFDETTASDVQTMAESLAEPRHALPQDEPVASRNTTPESGDGEASEEDEPSAAPQNMLPAPLVRDDDDEDDTPNRRDWKSVPGKTSATSNGSATPTADAFVKLREMLAQLRQPGQTALAATTVASPAPVQESESPFRTPASPLHAIAHPPSPAGSPFQPPHSPPVPKVGTALPPPRPKTSSLPSPADALLGRFQALRLQHQAEALSQPLDHPRLADLIRLAGRRFPLVRYSEHELPGLPGRHVHYWALQGVEILFGLAPFTDAMYWRTLCGFAAGRLTDLFTQAERERRVPARLKVVGFKTEREQLAWQNLVHHQFLPEPIRQITDIVHLDTEGLASLYAMQRIIKESEAGTLQAEPAQVISVLARELDFFWKRITRVV</sequence>
<feature type="compositionally biased region" description="Acidic residues" evidence="1">
    <location>
        <begin position="491"/>
        <end position="501"/>
    </location>
</feature>
<dbReference type="AlphaFoldDB" id="A0A512MF93"/>
<dbReference type="EMBL" id="BKAG01000049">
    <property type="protein sequence ID" value="GEP45410.1"/>
    <property type="molecule type" value="Genomic_DNA"/>
</dbReference>
<proteinExistence type="predicted"/>